<feature type="domain" description="Neurotransmitter-gated ion-channel ligand-binding" evidence="6">
    <location>
        <begin position="44"/>
        <end position="104"/>
    </location>
</feature>
<evidence type="ECO:0000259" key="6">
    <source>
        <dbReference type="Pfam" id="PF02931"/>
    </source>
</evidence>
<comment type="subcellular location">
    <subcellularLocation>
        <location evidence="1">Membrane</location>
        <topology evidence="1">Multi-pass membrane protein</topology>
    </subcellularLocation>
</comment>
<dbReference type="Gene3D" id="1.20.58.390">
    <property type="entry name" value="Neurotransmitter-gated ion-channel transmembrane domain"/>
    <property type="match status" value="1"/>
</dbReference>
<evidence type="ECO:0000256" key="1">
    <source>
        <dbReference type="ARBA" id="ARBA00004141"/>
    </source>
</evidence>
<comment type="caution">
    <text evidence="7">The sequence shown here is derived from an EMBL/GenBank/DDBJ whole genome shotgun (WGS) entry which is preliminary data.</text>
</comment>
<organism evidence="7 8">
    <name type="scientific">Balaenoptera physalus</name>
    <name type="common">Fin whale</name>
    <name type="synonym">Balaena physalus</name>
    <dbReference type="NCBI Taxonomy" id="9770"/>
    <lineage>
        <taxon>Eukaryota</taxon>
        <taxon>Metazoa</taxon>
        <taxon>Chordata</taxon>
        <taxon>Craniata</taxon>
        <taxon>Vertebrata</taxon>
        <taxon>Euteleostomi</taxon>
        <taxon>Mammalia</taxon>
        <taxon>Eutheria</taxon>
        <taxon>Laurasiatheria</taxon>
        <taxon>Artiodactyla</taxon>
        <taxon>Whippomorpha</taxon>
        <taxon>Cetacea</taxon>
        <taxon>Mysticeti</taxon>
        <taxon>Balaenopteridae</taxon>
        <taxon>Balaenoptera</taxon>
    </lineage>
</organism>
<evidence type="ECO:0000256" key="4">
    <source>
        <dbReference type="ARBA" id="ARBA00023136"/>
    </source>
</evidence>
<dbReference type="OrthoDB" id="6097796at2759"/>
<reference evidence="7 8" key="1">
    <citation type="journal article" date="2019" name="PLoS ONE">
        <title>Genomic analyses reveal an absence of contemporary introgressive admixture between fin whales and blue whales, despite known hybrids.</title>
        <authorList>
            <person name="Westbury M.V."/>
            <person name="Petersen B."/>
            <person name="Lorenzen E.D."/>
        </authorList>
    </citation>
    <scope>NUCLEOTIDE SEQUENCE [LARGE SCALE GENOMIC DNA]</scope>
    <source>
        <strain evidence="7">FinWhale-01</strain>
    </source>
</reference>
<feature type="non-terminal residue" evidence="7">
    <location>
        <position position="262"/>
    </location>
</feature>
<keyword evidence="3 5" id="KW-1133">Transmembrane helix</keyword>
<dbReference type="InterPro" id="IPR038050">
    <property type="entry name" value="Neuro_actylchol_rec"/>
</dbReference>
<protein>
    <recommendedName>
        <fullName evidence="6">Neurotransmitter-gated ion-channel ligand-binding domain-containing protein</fullName>
    </recommendedName>
</protein>
<dbReference type="PANTHER" id="PTHR18945">
    <property type="entry name" value="NEUROTRANSMITTER GATED ION CHANNEL"/>
    <property type="match status" value="1"/>
</dbReference>
<dbReference type="InterPro" id="IPR006201">
    <property type="entry name" value="Neur_channel"/>
</dbReference>
<evidence type="ECO:0000313" key="7">
    <source>
        <dbReference type="EMBL" id="KAB0391127.1"/>
    </source>
</evidence>
<gene>
    <name evidence="7" type="ORF">E2I00_002191</name>
</gene>
<evidence type="ECO:0000256" key="2">
    <source>
        <dbReference type="ARBA" id="ARBA00022692"/>
    </source>
</evidence>
<dbReference type="Pfam" id="PF02931">
    <property type="entry name" value="Neur_chan_LBD"/>
    <property type="match status" value="1"/>
</dbReference>
<sequence length="262" mass="28832">RGDTFTINCSGLSQHGVDPAAFQAVFDRKAFRPVTNFSIPTHVNISFILSAILEVMWDNLFISWNPEEYVSNNKLTASAENLWLPDIIIMNCAYLGTHSTHLSLTLTSSVDVDQGPPGLTACVSSKGRIQYDRPMKVTSTSAPASLALDSMLLGMDKELWVITDTSRGVAAPEHRQGHPTLVDSNLYDQIMFSVTIRRRPSLYVINLLVPSSFLIAIDALSFYLPAESESYAPFKMTLLLGYNIFLLMTLNDLLPASGTPPS</sequence>
<dbReference type="InterPro" id="IPR036734">
    <property type="entry name" value="Neur_chan_lig-bd_sf"/>
</dbReference>
<dbReference type="GO" id="GO:0016020">
    <property type="term" value="C:membrane"/>
    <property type="evidence" value="ECO:0007669"/>
    <property type="project" value="UniProtKB-SubCell"/>
</dbReference>
<dbReference type="SUPFAM" id="SSF90112">
    <property type="entry name" value="Neurotransmitter-gated ion-channel transmembrane pore"/>
    <property type="match status" value="1"/>
</dbReference>
<evidence type="ECO:0000256" key="5">
    <source>
        <dbReference type="SAM" id="Phobius"/>
    </source>
</evidence>
<feature type="non-terminal residue" evidence="7">
    <location>
        <position position="1"/>
    </location>
</feature>
<feature type="transmembrane region" description="Helical" evidence="5">
    <location>
        <begin position="201"/>
        <end position="224"/>
    </location>
</feature>
<keyword evidence="8" id="KW-1185">Reference proteome</keyword>
<dbReference type="Gene3D" id="2.70.170.10">
    <property type="entry name" value="Neurotransmitter-gated ion-channel ligand-binding domain"/>
    <property type="match status" value="1"/>
</dbReference>
<dbReference type="InterPro" id="IPR006202">
    <property type="entry name" value="Neur_chan_lig-bd"/>
</dbReference>
<proteinExistence type="predicted"/>
<dbReference type="Proteomes" id="UP000437017">
    <property type="component" value="Unassembled WGS sequence"/>
</dbReference>
<dbReference type="GO" id="GO:0005230">
    <property type="term" value="F:extracellular ligand-gated monoatomic ion channel activity"/>
    <property type="evidence" value="ECO:0007669"/>
    <property type="project" value="InterPro"/>
</dbReference>
<name>A0A643BT20_BALPH</name>
<dbReference type="SUPFAM" id="SSF63712">
    <property type="entry name" value="Nicotinic receptor ligand binding domain-like"/>
    <property type="match status" value="1"/>
</dbReference>
<keyword evidence="2 5" id="KW-0812">Transmembrane</keyword>
<evidence type="ECO:0000313" key="8">
    <source>
        <dbReference type="Proteomes" id="UP000437017"/>
    </source>
</evidence>
<evidence type="ECO:0000256" key="3">
    <source>
        <dbReference type="ARBA" id="ARBA00022989"/>
    </source>
</evidence>
<dbReference type="EMBL" id="SGJD01004771">
    <property type="protein sequence ID" value="KAB0391127.1"/>
    <property type="molecule type" value="Genomic_DNA"/>
</dbReference>
<accession>A0A643BT20</accession>
<dbReference type="InterPro" id="IPR036719">
    <property type="entry name" value="Neuro-gated_channel_TM_sf"/>
</dbReference>
<keyword evidence="4 5" id="KW-0472">Membrane</keyword>
<dbReference type="AlphaFoldDB" id="A0A643BT20"/>
<dbReference type="GO" id="GO:0004888">
    <property type="term" value="F:transmembrane signaling receptor activity"/>
    <property type="evidence" value="ECO:0007669"/>
    <property type="project" value="InterPro"/>
</dbReference>